<feature type="region of interest" description="Disordered" evidence="1">
    <location>
        <begin position="94"/>
        <end position="129"/>
    </location>
</feature>
<protein>
    <submittedName>
        <fullName evidence="2">Uncharacterized protein</fullName>
    </submittedName>
</protein>
<gene>
    <name evidence="2" type="ORF">STCU_11515</name>
</gene>
<accession>S9TDR6</accession>
<name>S9TDR6_9TRYP</name>
<organism evidence="2 3">
    <name type="scientific">Strigomonas culicis</name>
    <dbReference type="NCBI Taxonomy" id="28005"/>
    <lineage>
        <taxon>Eukaryota</taxon>
        <taxon>Discoba</taxon>
        <taxon>Euglenozoa</taxon>
        <taxon>Kinetoplastea</taxon>
        <taxon>Metakinetoplastina</taxon>
        <taxon>Trypanosomatida</taxon>
        <taxon>Trypanosomatidae</taxon>
        <taxon>Strigomonadinae</taxon>
        <taxon>Strigomonas</taxon>
    </lineage>
</organism>
<dbReference type="Proteomes" id="UP000015354">
    <property type="component" value="Unassembled WGS sequence"/>
</dbReference>
<sequence length="148" mass="16238">MPRSSACVSWRARCSAASAAATRSPPSPSRAWPPSSATAVVVRQRRGATTAAVAVACRARRSSAVEHLWGRMDESHAALTTLSFFVSPTNRILQHNNKKKEGRGEEEKKRTRVKSQMKAVENKHHTYTPTQVLKANTAATKTKKRPCT</sequence>
<reference evidence="2 3" key="1">
    <citation type="journal article" date="2013" name="PLoS ONE">
        <title>Predicting the Proteins of Angomonas deanei, Strigomonas culicis and Their Respective Endosymbionts Reveals New Aspects of the Trypanosomatidae Family.</title>
        <authorList>
            <person name="Motta M.C."/>
            <person name="Martins A.C."/>
            <person name="de Souza S.S."/>
            <person name="Catta-Preta C.M."/>
            <person name="Silva R."/>
            <person name="Klein C.C."/>
            <person name="de Almeida L.G."/>
            <person name="de Lima Cunha O."/>
            <person name="Ciapina L.P."/>
            <person name="Brocchi M."/>
            <person name="Colabardini A.C."/>
            <person name="de Araujo Lima B."/>
            <person name="Machado C.R."/>
            <person name="de Almeida Soares C.M."/>
            <person name="Probst C.M."/>
            <person name="de Menezes C.B."/>
            <person name="Thompson C.E."/>
            <person name="Bartholomeu D.C."/>
            <person name="Gradia D.F."/>
            <person name="Pavoni D.P."/>
            <person name="Grisard E.C."/>
            <person name="Fantinatti-Garboggini F."/>
            <person name="Marchini F.K."/>
            <person name="Rodrigues-Luiz G.F."/>
            <person name="Wagner G."/>
            <person name="Goldman G.H."/>
            <person name="Fietto J.L."/>
            <person name="Elias M.C."/>
            <person name="Goldman M.H."/>
            <person name="Sagot M.F."/>
            <person name="Pereira M."/>
            <person name="Stoco P.H."/>
            <person name="de Mendonca-Neto R.P."/>
            <person name="Teixeira S.M."/>
            <person name="Maciel T.E."/>
            <person name="de Oliveira Mendes T.A."/>
            <person name="Urmenyi T.P."/>
            <person name="de Souza W."/>
            <person name="Schenkman S."/>
            <person name="de Vasconcelos A.T."/>
        </authorList>
    </citation>
    <scope>NUCLEOTIDE SEQUENCE [LARGE SCALE GENOMIC DNA]</scope>
</reference>
<comment type="caution">
    <text evidence="2">The sequence shown here is derived from an EMBL/GenBank/DDBJ whole genome shotgun (WGS) entry which is preliminary data.</text>
</comment>
<evidence type="ECO:0000313" key="2">
    <source>
        <dbReference type="EMBL" id="EPY16152.1"/>
    </source>
</evidence>
<dbReference type="AlphaFoldDB" id="S9TDR6"/>
<evidence type="ECO:0000313" key="3">
    <source>
        <dbReference type="Proteomes" id="UP000015354"/>
    </source>
</evidence>
<evidence type="ECO:0000256" key="1">
    <source>
        <dbReference type="SAM" id="MobiDB-lite"/>
    </source>
</evidence>
<proteinExistence type="predicted"/>
<keyword evidence="3" id="KW-1185">Reference proteome</keyword>
<dbReference type="EMBL" id="ATMH01011484">
    <property type="protein sequence ID" value="EPY16152.1"/>
    <property type="molecule type" value="Genomic_DNA"/>
</dbReference>